<organism evidence="1">
    <name type="scientific">uncultured Aureispira sp</name>
    <dbReference type="NCBI Taxonomy" id="1331704"/>
    <lineage>
        <taxon>Bacteria</taxon>
        <taxon>Pseudomonadati</taxon>
        <taxon>Bacteroidota</taxon>
        <taxon>Saprospiria</taxon>
        <taxon>Saprospirales</taxon>
        <taxon>Saprospiraceae</taxon>
        <taxon>Aureispira</taxon>
        <taxon>environmental samples</taxon>
    </lineage>
</organism>
<reference evidence="1" key="1">
    <citation type="submission" date="2020-01" db="EMBL/GenBank/DDBJ databases">
        <authorList>
            <person name="Meier V. D."/>
            <person name="Meier V D."/>
        </authorList>
    </citation>
    <scope>NUCLEOTIDE SEQUENCE</scope>
    <source>
        <strain evidence="1">HLG_WM_MAG_10</strain>
    </source>
</reference>
<name>A0A6S6ULG4_9BACT</name>
<dbReference type="EMBL" id="CACVAQ010000536">
    <property type="protein sequence ID" value="CAA6830132.1"/>
    <property type="molecule type" value="Genomic_DNA"/>
</dbReference>
<accession>A0A6S6ULG4</accession>
<sequence length="124" mass="14128">MKCILFLLVLCCLSCNNKPNIPEALIGKWKIYDTKFNTKDISKSSDPTNENGLEFQANGNYISFGNPRHEDQGTYEVNKDDLLFKSRKIVGVTNAKMILAQDTLQLNIAVDSTKTLFMKLYRMK</sequence>
<proteinExistence type="predicted"/>
<evidence type="ECO:0000313" key="1">
    <source>
        <dbReference type="EMBL" id="CAA6830132.1"/>
    </source>
</evidence>
<evidence type="ECO:0008006" key="2">
    <source>
        <dbReference type="Google" id="ProtNLM"/>
    </source>
</evidence>
<protein>
    <recommendedName>
        <fullName evidence="2">Lipocalin-like domain-containing protein</fullName>
    </recommendedName>
</protein>
<gene>
    <name evidence="1" type="ORF">HELGO_WM26557</name>
</gene>
<dbReference type="AlphaFoldDB" id="A0A6S6ULG4"/>